<feature type="compositionally biased region" description="Low complexity" evidence="3">
    <location>
        <begin position="383"/>
        <end position="394"/>
    </location>
</feature>
<dbReference type="Pfam" id="PF08386">
    <property type="entry name" value="Abhydrolase_4"/>
    <property type="match status" value="1"/>
</dbReference>
<protein>
    <submittedName>
        <fullName evidence="6">Alpha/Beta hydrolase protein</fullName>
    </submittedName>
</protein>
<feature type="region of interest" description="Disordered" evidence="3">
    <location>
        <begin position="78"/>
        <end position="97"/>
    </location>
</feature>
<evidence type="ECO:0000313" key="7">
    <source>
        <dbReference type="Proteomes" id="UP001287356"/>
    </source>
</evidence>
<dbReference type="AlphaFoldDB" id="A0AAE0TX17"/>
<reference evidence="6" key="1">
    <citation type="journal article" date="2023" name="Mol. Phylogenet. Evol.">
        <title>Genome-scale phylogeny and comparative genomics of the fungal order Sordariales.</title>
        <authorList>
            <person name="Hensen N."/>
            <person name="Bonometti L."/>
            <person name="Westerberg I."/>
            <person name="Brannstrom I.O."/>
            <person name="Guillou S."/>
            <person name="Cros-Aarteil S."/>
            <person name="Calhoun S."/>
            <person name="Haridas S."/>
            <person name="Kuo A."/>
            <person name="Mondo S."/>
            <person name="Pangilinan J."/>
            <person name="Riley R."/>
            <person name="LaButti K."/>
            <person name="Andreopoulos B."/>
            <person name="Lipzen A."/>
            <person name="Chen C."/>
            <person name="Yan M."/>
            <person name="Daum C."/>
            <person name="Ng V."/>
            <person name="Clum A."/>
            <person name="Steindorff A."/>
            <person name="Ohm R.A."/>
            <person name="Martin F."/>
            <person name="Silar P."/>
            <person name="Natvig D.O."/>
            <person name="Lalanne C."/>
            <person name="Gautier V."/>
            <person name="Ament-Velasquez S.L."/>
            <person name="Kruys A."/>
            <person name="Hutchinson M.I."/>
            <person name="Powell A.J."/>
            <person name="Barry K."/>
            <person name="Miller A.N."/>
            <person name="Grigoriev I.V."/>
            <person name="Debuchy R."/>
            <person name="Gladieux P."/>
            <person name="Hiltunen Thoren M."/>
            <person name="Johannesson H."/>
        </authorList>
    </citation>
    <scope>NUCLEOTIDE SEQUENCE</scope>
    <source>
        <strain evidence="6">CBS 958.72</strain>
    </source>
</reference>
<dbReference type="PANTHER" id="PTHR43248">
    <property type="entry name" value="2-SUCCINYL-6-HYDROXY-2,4-CYCLOHEXADIENE-1-CARBOXYLATE SYNTHASE"/>
    <property type="match status" value="1"/>
</dbReference>
<dbReference type="InterPro" id="IPR013595">
    <property type="entry name" value="Pept_S33_TAP-like_C"/>
</dbReference>
<evidence type="ECO:0000256" key="1">
    <source>
        <dbReference type="ARBA" id="ARBA00010088"/>
    </source>
</evidence>
<comment type="similarity">
    <text evidence="1">Belongs to the peptidase S33 family.</text>
</comment>
<feature type="compositionally biased region" description="Low complexity" evidence="3">
    <location>
        <begin position="83"/>
        <end position="97"/>
    </location>
</feature>
<dbReference type="Pfam" id="PF00561">
    <property type="entry name" value="Abhydrolase_1"/>
    <property type="match status" value="1"/>
</dbReference>
<dbReference type="PANTHER" id="PTHR43248:SF25">
    <property type="entry name" value="AB HYDROLASE-1 DOMAIN-CONTAINING PROTEIN-RELATED"/>
    <property type="match status" value="1"/>
</dbReference>
<evidence type="ECO:0000259" key="5">
    <source>
        <dbReference type="Pfam" id="PF08386"/>
    </source>
</evidence>
<evidence type="ECO:0000259" key="4">
    <source>
        <dbReference type="Pfam" id="PF00561"/>
    </source>
</evidence>
<organism evidence="6 7">
    <name type="scientific">Lasiosphaeria ovina</name>
    <dbReference type="NCBI Taxonomy" id="92902"/>
    <lineage>
        <taxon>Eukaryota</taxon>
        <taxon>Fungi</taxon>
        <taxon>Dikarya</taxon>
        <taxon>Ascomycota</taxon>
        <taxon>Pezizomycotina</taxon>
        <taxon>Sordariomycetes</taxon>
        <taxon>Sordariomycetidae</taxon>
        <taxon>Sordariales</taxon>
        <taxon>Lasiosphaeriaceae</taxon>
        <taxon>Lasiosphaeria</taxon>
    </lineage>
</organism>
<feature type="region of interest" description="Disordered" evidence="3">
    <location>
        <begin position="383"/>
        <end position="411"/>
    </location>
</feature>
<keyword evidence="7" id="KW-1185">Reference proteome</keyword>
<evidence type="ECO:0000313" key="6">
    <source>
        <dbReference type="EMBL" id="KAK3382626.1"/>
    </source>
</evidence>
<dbReference type="Gene3D" id="3.40.50.1820">
    <property type="entry name" value="alpha/beta hydrolase"/>
    <property type="match status" value="1"/>
</dbReference>
<proteinExistence type="inferred from homology"/>
<keyword evidence="2 6" id="KW-0378">Hydrolase</keyword>
<dbReference type="InterPro" id="IPR000073">
    <property type="entry name" value="AB_hydrolase_1"/>
</dbReference>
<dbReference type="SUPFAM" id="SSF53474">
    <property type="entry name" value="alpha/beta-Hydrolases"/>
    <property type="match status" value="1"/>
</dbReference>
<comment type="caution">
    <text evidence="6">The sequence shown here is derived from an EMBL/GenBank/DDBJ whole genome shotgun (WGS) entry which is preliminary data.</text>
</comment>
<name>A0AAE0TX17_9PEZI</name>
<sequence>MLAEGGQQKQQQRQQLVSIAVAIPNMWLDIPPSRTVEWHPCYEDGYDCARLDVPMDWLDPSDDQRVVLAVARLRAAARRQSNHGDGNSNSSDSYRGPVFFNPGGPGGSGIWSLRHHGRDLQTIVGDNHDIVSFDPRGVGASVPRIQCWPSPQARLFWELQDVGVVDAHPGVLYDAFARAGAFSRACERNHLLAVDGQQDRSILRHSSTAYHARDMLEILQRMGQRRLKYWGFSYGTVLGGTFAAMYPDRVERMVNDGNVDYTEWYHGGYINFLHDTDKVMDAFYDFCHQAGPARCAFHAATPQQIRARLDWLLDALRTAPVPIAPLSQHDTSGPEMPELVTYSRVKRMISTALYQPIHRFRRVAEVLAALERGDGGPFYEYTSVSGDDSSSPSSMCRAEAVPPTTPVSGPDVEGTDDVFAAVMCSDASGAMLNETAAELARYAARLQRMSAAAGSVQVAFRLACVGRAVRPKWRFTAGTVVNNATVPILFVANVADNVTPLVSARNNSAAFPGSVVLVQNSFGHTSLAAPSTCTATYIRAYFQRGALPPPDTLCEPDAVPFEAAFADDGAGAASPGWLGESGRGGEERIAAAVHRLSRGAGWPLRFRPG</sequence>
<dbReference type="InterPro" id="IPR051601">
    <property type="entry name" value="Serine_prot/Carboxylest_S33"/>
</dbReference>
<accession>A0AAE0TX17</accession>
<dbReference type="InterPro" id="IPR029058">
    <property type="entry name" value="AB_hydrolase_fold"/>
</dbReference>
<reference evidence="6" key="2">
    <citation type="submission" date="2023-06" db="EMBL/GenBank/DDBJ databases">
        <authorList>
            <consortium name="Lawrence Berkeley National Laboratory"/>
            <person name="Haridas S."/>
            <person name="Hensen N."/>
            <person name="Bonometti L."/>
            <person name="Westerberg I."/>
            <person name="Brannstrom I.O."/>
            <person name="Guillou S."/>
            <person name="Cros-Aarteil S."/>
            <person name="Calhoun S."/>
            <person name="Kuo A."/>
            <person name="Mondo S."/>
            <person name="Pangilinan J."/>
            <person name="Riley R."/>
            <person name="Labutti K."/>
            <person name="Andreopoulos B."/>
            <person name="Lipzen A."/>
            <person name="Chen C."/>
            <person name="Yanf M."/>
            <person name="Daum C."/>
            <person name="Ng V."/>
            <person name="Clum A."/>
            <person name="Steindorff A."/>
            <person name="Ohm R."/>
            <person name="Martin F."/>
            <person name="Silar P."/>
            <person name="Natvig D."/>
            <person name="Lalanne C."/>
            <person name="Gautier V."/>
            <person name="Ament-Velasquez S.L."/>
            <person name="Kruys A."/>
            <person name="Hutchinson M.I."/>
            <person name="Powell A.J."/>
            <person name="Barry K."/>
            <person name="Miller A.N."/>
            <person name="Grigoriev I.V."/>
            <person name="Debuchy R."/>
            <person name="Gladieux P."/>
            <person name="Thoren M.H."/>
            <person name="Johannesson H."/>
        </authorList>
    </citation>
    <scope>NUCLEOTIDE SEQUENCE</scope>
    <source>
        <strain evidence="6">CBS 958.72</strain>
    </source>
</reference>
<feature type="domain" description="Peptidase S33 tripeptidyl aminopeptidase-like C-terminal" evidence="5">
    <location>
        <begin position="453"/>
        <end position="554"/>
    </location>
</feature>
<gene>
    <name evidence="6" type="ORF">B0T24DRAFT_686744</name>
</gene>
<dbReference type="Proteomes" id="UP001287356">
    <property type="component" value="Unassembled WGS sequence"/>
</dbReference>
<evidence type="ECO:0000256" key="3">
    <source>
        <dbReference type="SAM" id="MobiDB-lite"/>
    </source>
</evidence>
<feature type="domain" description="AB hydrolase-1" evidence="4">
    <location>
        <begin position="97"/>
        <end position="260"/>
    </location>
</feature>
<dbReference type="EMBL" id="JAULSN010000001">
    <property type="protein sequence ID" value="KAK3382626.1"/>
    <property type="molecule type" value="Genomic_DNA"/>
</dbReference>
<dbReference type="GO" id="GO:0016787">
    <property type="term" value="F:hydrolase activity"/>
    <property type="evidence" value="ECO:0007669"/>
    <property type="project" value="UniProtKB-KW"/>
</dbReference>
<evidence type="ECO:0000256" key="2">
    <source>
        <dbReference type="ARBA" id="ARBA00022801"/>
    </source>
</evidence>